<accession>A0A081L7X8</accession>
<evidence type="ECO:0008006" key="4">
    <source>
        <dbReference type="Google" id="ProtNLM"/>
    </source>
</evidence>
<dbReference type="NCBIfam" id="NF041825">
    <property type="entry name" value="hydrophobin_BslA"/>
    <property type="match status" value="1"/>
</dbReference>
<dbReference type="Pfam" id="PF17735">
    <property type="entry name" value="BslA"/>
    <property type="match status" value="1"/>
</dbReference>
<dbReference type="Gene3D" id="2.60.40.3490">
    <property type="match status" value="1"/>
</dbReference>
<dbReference type="InterPro" id="IPR038480">
    <property type="entry name" value="YuaB-like_sf"/>
</dbReference>
<proteinExistence type="predicted"/>
<feature type="signal peptide" evidence="1">
    <location>
        <begin position="1"/>
        <end position="27"/>
    </location>
</feature>
<dbReference type="AlphaFoldDB" id="A0A081L7X8"/>
<dbReference type="RefSeq" id="WP_034324236.1">
    <property type="nucleotide sequence ID" value="NZ_JAVIKA010000005.1"/>
</dbReference>
<protein>
    <recommendedName>
        <fullName evidence="4">YuaB</fullName>
    </recommendedName>
</protein>
<keyword evidence="3" id="KW-1185">Reference proteome</keyword>
<dbReference type="InterPro" id="IPR034650">
    <property type="entry name" value="YuaB-like"/>
</dbReference>
<evidence type="ECO:0000256" key="1">
    <source>
        <dbReference type="SAM" id="SignalP"/>
    </source>
</evidence>
<organism evidence="2 3">
    <name type="scientific">Bacillus zhangzhouensis</name>
    <dbReference type="NCBI Taxonomy" id="1178540"/>
    <lineage>
        <taxon>Bacteria</taxon>
        <taxon>Bacillati</taxon>
        <taxon>Bacillota</taxon>
        <taxon>Bacilli</taxon>
        <taxon>Bacillales</taxon>
        <taxon>Bacillaceae</taxon>
        <taxon>Bacillus</taxon>
    </lineage>
</organism>
<dbReference type="CDD" id="cd14670">
    <property type="entry name" value="BslA_like"/>
    <property type="match status" value="1"/>
</dbReference>
<comment type="caution">
    <text evidence="2">The sequence shown here is derived from an EMBL/GenBank/DDBJ whole genome shotgun (WGS) entry which is preliminary data.</text>
</comment>
<reference evidence="2 3" key="1">
    <citation type="submission" date="2012-09" db="EMBL/GenBank/DDBJ databases">
        <title>Genome Sequence of Bacillus sp. DW5-4.</title>
        <authorList>
            <person name="Lai Q."/>
            <person name="Liu Y."/>
            <person name="Shao Z."/>
        </authorList>
    </citation>
    <scope>NUCLEOTIDE SEQUENCE [LARGE SCALE GENOMIC DNA]</scope>
    <source>
        <strain evidence="2 3">DW5-4</strain>
    </source>
</reference>
<evidence type="ECO:0000313" key="3">
    <source>
        <dbReference type="Proteomes" id="UP000028091"/>
    </source>
</evidence>
<keyword evidence="1" id="KW-0732">Signal</keyword>
<gene>
    <name evidence="2" type="ORF">BA70_09590</name>
</gene>
<dbReference type="OrthoDB" id="2850669at2"/>
<evidence type="ECO:0000313" key="2">
    <source>
        <dbReference type="EMBL" id="KEP25354.1"/>
    </source>
</evidence>
<sequence>MKKTWTILMMGMLTLVMALSVPLAASAEGAQTEEGKASTNARPAALYAKITGASKQEWSFSDIELTYRPNSVLSIGAIEFTLPAGFQATTKDIFNGKALKDSYILNSGKTVRIPARMDLFGSSQYTLQLSHKVLPAAGTYTFRAENRALSIGSTFYAEDTIDINKRPVVVTPPNPCGC</sequence>
<dbReference type="eggNOG" id="ENOG502ZUCW">
    <property type="taxonomic scope" value="Bacteria"/>
</dbReference>
<dbReference type="EMBL" id="JOTP01000025">
    <property type="protein sequence ID" value="KEP25354.1"/>
    <property type="molecule type" value="Genomic_DNA"/>
</dbReference>
<dbReference type="Proteomes" id="UP000028091">
    <property type="component" value="Unassembled WGS sequence"/>
</dbReference>
<name>A0A081L7X8_9BACI</name>
<feature type="chain" id="PRO_5001759058" description="YuaB" evidence="1">
    <location>
        <begin position="28"/>
        <end position="178"/>
    </location>
</feature>